<keyword evidence="3 9" id="KW-0132">Cell division</keyword>
<evidence type="ECO:0000256" key="5">
    <source>
        <dbReference type="ARBA" id="ARBA00022908"/>
    </source>
</evidence>
<dbReference type="PROSITE" id="PS51898">
    <property type="entry name" value="TYR_RECOMBINASE"/>
    <property type="match status" value="1"/>
</dbReference>
<dbReference type="GO" id="GO:0005737">
    <property type="term" value="C:cytoplasm"/>
    <property type="evidence" value="ECO:0007669"/>
    <property type="project" value="UniProtKB-SubCell"/>
</dbReference>
<feature type="active site" description="O-(3'-phospho-DNA)-tyrosine intermediate" evidence="9">
    <location>
        <position position="289"/>
    </location>
</feature>
<dbReference type="InterPro" id="IPR023009">
    <property type="entry name" value="Tyrosine_recombinase_XerC/XerD"/>
</dbReference>
<dbReference type="InterPro" id="IPR010998">
    <property type="entry name" value="Integrase_recombinase_N"/>
</dbReference>
<keyword evidence="6 9" id="KW-0238">DNA-binding</keyword>
<comment type="similarity">
    <text evidence="9">Belongs to the 'phage' integrase family. XerC subfamily.</text>
</comment>
<reference evidence="12" key="2">
    <citation type="submission" date="2019-01" db="EMBL/GenBank/DDBJ databases">
        <authorList>
            <person name="Li Y."/>
        </authorList>
    </citation>
    <scope>NUCLEOTIDE SEQUENCE [LARGE SCALE GENOMIC DNA]</scope>
    <source>
        <strain evidence="12">CGMCC 1.12963</strain>
    </source>
</reference>
<comment type="function">
    <text evidence="9">Site-specific tyrosine recombinase, which acts by catalyzing the cutting and rejoining of the recombining DNA molecules. The XerC-XerD complex is essential to convert dimers of the bacterial chromosome into monomers to permit their segregation at cell division. It also contributes to the segregational stability of plasmids.</text>
</comment>
<feature type="active site" evidence="9">
    <location>
        <position position="280"/>
    </location>
</feature>
<evidence type="ECO:0000256" key="2">
    <source>
        <dbReference type="ARBA" id="ARBA00022490"/>
    </source>
</evidence>
<dbReference type="EMBL" id="SAVA01000003">
    <property type="protein sequence ID" value="RWR53249.1"/>
    <property type="molecule type" value="Genomic_DNA"/>
</dbReference>
<dbReference type="InterPro" id="IPR011010">
    <property type="entry name" value="DNA_brk_join_enz"/>
</dbReference>
<dbReference type="Proteomes" id="UP000288071">
    <property type="component" value="Unassembled WGS sequence"/>
</dbReference>
<evidence type="ECO:0000256" key="7">
    <source>
        <dbReference type="ARBA" id="ARBA00023172"/>
    </source>
</evidence>
<dbReference type="InterPro" id="IPR050090">
    <property type="entry name" value="Tyrosine_recombinase_XerCD"/>
</dbReference>
<evidence type="ECO:0000259" key="10">
    <source>
        <dbReference type="PROSITE" id="PS51898"/>
    </source>
</evidence>
<keyword evidence="4 9" id="KW-0159">Chromosome partition</keyword>
<evidence type="ECO:0000256" key="1">
    <source>
        <dbReference type="ARBA" id="ARBA00004496"/>
    </source>
</evidence>
<keyword evidence="8 9" id="KW-0131">Cell cycle</keyword>
<proteinExistence type="inferred from homology"/>
<dbReference type="InterPro" id="IPR044068">
    <property type="entry name" value="CB"/>
</dbReference>
<evidence type="ECO:0000313" key="13">
    <source>
        <dbReference type="Proteomes" id="UP000288071"/>
    </source>
</evidence>
<feature type="domain" description="Core-binding (CB)" evidence="11">
    <location>
        <begin position="8"/>
        <end position="99"/>
    </location>
</feature>
<feature type="active site" evidence="9">
    <location>
        <position position="186"/>
    </location>
</feature>
<comment type="caution">
    <text evidence="12">The sequence shown here is derived from an EMBL/GenBank/DDBJ whole genome shotgun (WGS) entry which is preliminary data.</text>
</comment>
<evidence type="ECO:0000256" key="6">
    <source>
        <dbReference type="ARBA" id="ARBA00023125"/>
    </source>
</evidence>
<dbReference type="InterPro" id="IPR013762">
    <property type="entry name" value="Integrase-like_cat_sf"/>
</dbReference>
<dbReference type="GO" id="GO:0009037">
    <property type="term" value="F:tyrosine-based site-specific recombinase activity"/>
    <property type="evidence" value="ECO:0007669"/>
    <property type="project" value="UniProtKB-UniRule"/>
</dbReference>
<dbReference type="Pfam" id="PF00589">
    <property type="entry name" value="Phage_integrase"/>
    <property type="match status" value="1"/>
</dbReference>
<feature type="active site" evidence="9">
    <location>
        <position position="257"/>
    </location>
</feature>
<keyword evidence="13" id="KW-1185">Reference proteome</keyword>
<reference evidence="12" key="1">
    <citation type="submission" date="2019-01" db="EMBL/GenBank/DDBJ databases">
        <title>Sinorhodobacter populi sp. nov. isolated from the symptomatic bark tissue of Populus euramericana canker.</title>
        <authorList>
            <person name="Xu G."/>
        </authorList>
    </citation>
    <scope>NUCLEOTIDE SEQUENCE [LARGE SCALE GENOMIC DNA]</scope>
    <source>
        <strain evidence="12">CGMCC 1.12963</strain>
    </source>
</reference>
<dbReference type="GO" id="GO:0051301">
    <property type="term" value="P:cell division"/>
    <property type="evidence" value="ECO:0007669"/>
    <property type="project" value="UniProtKB-KW"/>
</dbReference>
<gene>
    <name evidence="9" type="primary">xerC</name>
    <name evidence="12" type="ORF">EOW66_05935</name>
</gene>
<feature type="domain" description="Tyr recombinase" evidence="10">
    <location>
        <begin position="120"/>
        <end position="302"/>
    </location>
</feature>
<dbReference type="GO" id="GO:0003677">
    <property type="term" value="F:DNA binding"/>
    <property type="evidence" value="ECO:0007669"/>
    <property type="project" value="UniProtKB-UniRule"/>
</dbReference>
<dbReference type="PANTHER" id="PTHR30349:SF90">
    <property type="entry name" value="TYROSINE RECOMBINASE XERD"/>
    <property type="match status" value="1"/>
</dbReference>
<feature type="active site" evidence="9">
    <location>
        <position position="163"/>
    </location>
</feature>
<dbReference type="HAMAP" id="MF_01808">
    <property type="entry name" value="Recomb_XerC_XerD"/>
    <property type="match status" value="1"/>
</dbReference>
<dbReference type="GO" id="GO:0006313">
    <property type="term" value="P:DNA transposition"/>
    <property type="evidence" value="ECO:0007669"/>
    <property type="project" value="UniProtKB-UniRule"/>
</dbReference>
<evidence type="ECO:0000256" key="4">
    <source>
        <dbReference type="ARBA" id="ARBA00022829"/>
    </source>
</evidence>
<evidence type="ECO:0000256" key="9">
    <source>
        <dbReference type="HAMAP-Rule" id="MF_01808"/>
    </source>
</evidence>
<accession>A0A3S3PFB0</accession>
<dbReference type="GO" id="GO:0007059">
    <property type="term" value="P:chromosome segregation"/>
    <property type="evidence" value="ECO:0007669"/>
    <property type="project" value="UniProtKB-UniRule"/>
</dbReference>
<dbReference type="Pfam" id="PF02899">
    <property type="entry name" value="Phage_int_SAM_1"/>
    <property type="match status" value="1"/>
</dbReference>
<evidence type="ECO:0000259" key="11">
    <source>
        <dbReference type="PROSITE" id="PS51900"/>
    </source>
</evidence>
<name>A0A3S3PFB0_9RHOB</name>
<dbReference type="Gene3D" id="1.10.443.10">
    <property type="entry name" value="Intergrase catalytic core"/>
    <property type="match status" value="1"/>
</dbReference>
<sequence>MTQPGFSPATGDALVRWLEQMRALDGASEHTIAAYRTDVAGFLGFLHGHHGESLGVARLGALEQSDMRAWMAHERGRGLSARSLARALSSVKSFIRWLSDREGFDATHVLAARAPKYSRKLPRPLAVDAAKAVIEQVELQAMEPWVAARDAAVVTLLYGCGLRISEALGLTGAAHPLPEVLRIRGKGDKERLVPVLPAAREAVAGYVRLCPWPAEAGAPLFRGVRGGALNPRQIEKAMELARNALGLPATATPHALRHSFATHLLAAGGDLRAIQELLGHASLATTQVYTAVDTARLMQVYQAAHPRA</sequence>
<comment type="subunit">
    <text evidence="9">Forms a cyclic heterotetrameric complex composed of two molecules of XerC and two molecules of XerD.</text>
</comment>
<dbReference type="PANTHER" id="PTHR30349">
    <property type="entry name" value="PHAGE INTEGRASE-RELATED"/>
    <property type="match status" value="1"/>
</dbReference>
<evidence type="ECO:0000313" key="12">
    <source>
        <dbReference type="EMBL" id="RWR53249.1"/>
    </source>
</evidence>
<dbReference type="InterPro" id="IPR002104">
    <property type="entry name" value="Integrase_catalytic"/>
</dbReference>
<dbReference type="RefSeq" id="WP_128155523.1">
    <property type="nucleotide sequence ID" value="NZ_JBHSOM010000009.1"/>
</dbReference>
<dbReference type="Gene3D" id="1.10.150.130">
    <property type="match status" value="1"/>
</dbReference>
<keyword evidence="2 9" id="KW-0963">Cytoplasm</keyword>
<evidence type="ECO:0000256" key="8">
    <source>
        <dbReference type="ARBA" id="ARBA00023306"/>
    </source>
</evidence>
<dbReference type="PROSITE" id="PS51900">
    <property type="entry name" value="CB"/>
    <property type="match status" value="1"/>
</dbReference>
<keyword evidence="7 9" id="KW-0233">DNA recombination</keyword>
<evidence type="ECO:0000256" key="3">
    <source>
        <dbReference type="ARBA" id="ARBA00022618"/>
    </source>
</evidence>
<comment type="subcellular location">
    <subcellularLocation>
        <location evidence="1 9">Cytoplasm</location>
    </subcellularLocation>
</comment>
<dbReference type="AlphaFoldDB" id="A0A3S3PFB0"/>
<organism evidence="12 13">
    <name type="scientific">Paenirhodobacter huangdaonensis</name>
    <dbReference type="NCBI Taxonomy" id="2501515"/>
    <lineage>
        <taxon>Bacteria</taxon>
        <taxon>Pseudomonadati</taxon>
        <taxon>Pseudomonadota</taxon>
        <taxon>Alphaproteobacteria</taxon>
        <taxon>Rhodobacterales</taxon>
        <taxon>Rhodobacter group</taxon>
        <taxon>Paenirhodobacter</taxon>
    </lineage>
</organism>
<dbReference type="InterPro" id="IPR004107">
    <property type="entry name" value="Integrase_SAM-like_N"/>
</dbReference>
<protein>
    <recommendedName>
        <fullName evidence="9">Tyrosine recombinase XerC</fullName>
    </recommendedName>
</protein>
<keyword evidence="5 9" id="KW-0229">DNA integration</keyword>
<dbReference type="SUPFAM" id="SSF56349">
    <property type="entry name" value="DNA breaking-rejoining enzymes"/>
    <property type="match status" value="1"/>
</dbReference>
<feature type="active site" evidence="9">
    <location>
        <position position="254"/>
    </location>
</feature>